<evidence type="ECO:0000256" key="7">
    <source>
        <dbReference type="SAM" id="MobiDB-lite"/>
    </source>
</evidence>
<evidence type="ECO:0000313" key="10">
    <source>
        <dbReference type="Proteomes" id="UP000199394"/>
    </source>
</evidence>
<feature type="binding site" evidence="5">
    <location>
        <position position="74"/>
    </location>
    <ligand>
        <name>isopentenyl diphosphate</name>
        <dbReference type="ChEBI" id="CHEBI:128769"/>
    </ligand>
</feature>
<comment type="similarity">
    <text evidence="5">Belongs to the IspH family.</text>
</comment>
<dbReference type="PRINTS" id="PR00681">
    <property type="entry name" value="RIBOSOMALS1"/>
</dbReference>
<keyword evidence="4 5" id="KW-0411">Iron-sulfur</keyword>
<feature type="domain" description="S1 motif" evidence="8">
    <location>
        <begin position="579"/>
        <end position="648"/>
    </location>
</feature>
<feature type="binding site" evidence="5">
    <location>
        <position position="12"/>
    </location>
    <ligand>
        <name>[4Fe-4S] cluster</name>
        <dbReference type="ChEBI" id="CHEBI:49883"/>
    </ligand>
</feature>
<dbReference type="NCBIfam" id="NF002187">
    <property type="entry name" value="PRK01045.1-1"/>
    <property type="match status" value="1"/>
</dbReference>
<feature type="binding site" evidence="5">
    <location>
        <position position="219"/>
    </location>
    <ligand>
        <name>isopentenyl diphosphate</name>
        <dbReference type="ChEBI" id="CHEBI:128769"/>
    </ligand>
</feature>
<dbReference type="EC" id="1.17.7.4" evidence="5"/>
<reference evidence="9 10" key="1">
    <citation type="submission" date="2016-10" db="EMBL/GenBank/DDBJ databases">
        <authorList>
            <person name="de Groot N.N."/>
        </authorList>
    </citation>
    <scope>NUCLEOTIDE SEQUENCE [LARGE SCALE GENOMIC DNA]</scope>
    <source>
        <strain evidence="9 10">SR12</strain>
    </source>
</reference>
<feature type="compositionally biased region" description="Polar residues" evidence="7">
    <location>
        <begin position="686"/>
        <end position="696"/>
    </location>
</feature>
<dbReference type="UniPathway" id="UPA00056">
    <property type="reaction ID" value="UER00097"/>
</dbReference>
<comment type="cofactor">
    <cofactor evidence="5">
        <name>[4Fe-4S] cluster</name>
        <dbReference type="ChEBI" id="CHEBI:49883"/>
    </cofactor>
    <text evidence="5">Binds 1 [4Fe-4S] cluster per subunit.</text>
</comment>
<feature type="binding site" evidence="5">
    <location>
        <position position="42"/>
    </location>
    <ligand>
        <name>(2E)-4-hydroxy-3-methylbut-2-enyl diphosphate</name>
        <dbReference type="ChEBI" id="CHEBI:128753"/>
    </ligand>
</feature>
<feature type="binding site" evidence="5">
    <location>
        <position position="74"/>
    </location>
    <ligand>
        <name>dimethylallyl diphosphate</name>
        <dbReference type="ChEBI" id="CHEBI:57623"/>
    </ligand>
</feature>
<dbReference type="GO" id="GO:0016114">
    <property type="term" value="P:terpenoid biosynthetic process"/>
    <property type="evidence" value="ECO:0007669"/>
    <property type="project" value="UniProtKB-UniRule"/>
</dbReference>
<feature type="binding site" evidence="5">
    <location>
        <position position="162"/>
    </location>
    <ligand>
        <name>(2E)-4-hydroxy-3-methylbut-2-enyl diphosphate</name>
        <dbReference type="ChEBI" id="CHEBI:128753"/>
    </ligand>
</feature>
<feature type="binding site" evidence="5">
    <location>
        <position position="262"/>
    </location>
    <ligand>
        <name>(2E)-4-hydroxy-3-methylbut-2-enyl diphosphate</name>
        <dbReference type="ChEBI" id="CHEBI:128753"/>
    </ligand>
</feature>
<feature type="binding site" evidence="5">
    <location>
        <position position="124"/>
    </location>
    <ligand>
        <name>dimethylallyl diphosphate</name>
        <dbReference type="ChEBI" id="CHEBI:57623"/>
    </ligand>
</feature>
<dbReference type="Gene3D" id="3.40.50.11270">
    <property type="match status" value="1"/>
</dbReference>
<protein>
    <recommendedName>
        <fullName evidence="5">4-hydroxy-3-methylbut-2-enyl diphosphate reductase</fullName>
        <shortName evidence="5">HMBPP reductase</shortName>
        <ecNumber evidence="5">1.17.7.4</ecNumber>
    </recommendedName>
</protein>
<feature type="binding site" evidence="5">
    <location>
        <position position="219"/>
    </location>
    <ligand>
        <name>(2E)-4-hydroxy-3-methylbut-2-enyl diphosphate</name>
        <dbReference type="ChEBI" id="CHEBI:128753"/>
    </ligand>
</feature>
<keyword evidence="1 5" id="KW-0004">4Fe-4S</keyword>
<keyword evidence="5" id="KW-0414">Isoprene biosynthesis</keyword>
<feature type="binding site" evidence="5">
    <location>
        <position position="220"/>
    </location>
    <ligand>
        <name>(2E)-4-hydroxy-3-methylbut-2-enyl diphosphate</name>
        <dbReference type="ChEBI" id="CHEBI:128753"/>
    </ligand>
</feature>
<feature type="active site" description="Proton donor" evidence="5">
    <location>
        <position position="126"/>
    </location>
</feature>
<dbReference type="InterPro" id="IPR012340">
    <property type="entry name" value="NA-bd_OB-fold"/>
</dbReference>
<dbReference type="Pfam" id="PF02401">
    <property type="entry name" value="LYTB"/>
    <property type="match status" value="1"/>
</dbReference>
<organism evidence="9 10">
    <name type="scientific">Eubacterium aggregans</name>
    <dbReference type="NCBI Taxonomy" id="81409"/>
    <lineage>
        <taxon>Bacteria</taxon>
        <taxon>Bacillati</taxon>
        <taxon>Bacillota</taxon>
        <taxon>Clostridia</taxon>
        <taxon>Eubacteriales</taxon>
        <taxon>Eubacteriaceae</taxon>
        <taxon>Eubacterium</taxon>
    </lineage>
</organism>
<dbReference type="RefSeq" id="WP_090304458.1">
    <property type="nucleotide sequence ID" value="NZ_FNRK01000002.1"/>
</dbReference>
<evidence type="ECO:0000259" key="8">
    <source>
        <dbReference type="PROSITE" id="PS50126"/>
    </source>
</evidence>
<feature type="binding site" evidence="5">
    <location>
        <position position="262"/>
    </location>
    <ligand>
        <name>dimethylallyl diphosphate</name>
        <dbReference type="ChEBI" id="CHEBI:57623"/>
    </ligand>
</feature>
<feature type="domain" description="S1 motif" evidence="8">
    <location>
        <begin position="400"/>
        <end position="466"/>
    </location>
</feature>
<feature type="binding site" evidence="5">
    <location>
        <position position="218"/>
    </location>
    <ligand>
        <name>dimethylallyl diphosphate</name>
        <dbReference type="ChEBI" id="CHEBI:57623"/>
    </ligand>
</feature>
<dbReference type="InterPro" id="IPR035104">
    <property type="entry name" value="Ribosomal_protein_S1-like"/>
</dbReference>
<feature type="binding site" evidence="5">
    <location>
        <position position="220"/>
    </location>
    <ligand>
        <name>dimethylallyl diphosphate</name>
        <dbReference type="ChEBI" id="CHEBI:57623"/>
    </ligand>
</feature>
<accession>A0A1H3XMU9</accession>
<dbReference type="GO" id="GO:0050992">
    <property type="term" value="P:dimethylallyl diphosphate biosynthetic process"/>
    <property type="evidence" value="ECO:0007669"/>
    <property type="project" value="UniProtKB-UniRule"/>
</dbReference>
<dbReference type="AlphaFoldDB" id="A0A1H3XMU9"/>
<dbReference type="HAMAP" id="MF_00191">
    <property type="entry name" value="IspH"/>
    <property type="match status" value="1"/>
</dbReference>
<gene>
    <name evidence="5" type="primary">ispH</name>
    <name evidence="9" type="ORF">SAMN04515656_102115</name>
</gene>
<dbReference type="GO" id="GO:0051745">
    <property type="term" value="F:4-hydroxy-3-methylbut-2-enyl diphosphate reductase activity"/>
    <property type="evidence" value="ECO:0007669"/>
    <property type="project" value="UniProtKB-UniRule"/>
</dbReference>
<dbReference type="InterPro" id="IPR003451">
    <property type="entry name" value="LytB/IspH"/>
</dbReference>
<keyword evidence="3 5" id="KW-0408">Iron</keyword>
<dbReference type="Gene3D" id="2.40.50.140">
    <property type="entry name" value="Nucleic acid-binding proteins"/>
    <property type="match status" value="4"/>
</dbReference>
<feature type="binding site" evidence="5">
    <location>
        <position position="42"/>
    </location>
    <ligand>
        <name>dimethylallyl diphosphate</name>
        <dbReference type="ChEBI" id="CHEBI:57623"/>
    </ligand>
</feature>
<feature type="region of interest" description="Disordered" evidence="7">
    <location>
        <begin position="651"/>
        <end position="696"/>
    </location>
</feature>
<comment type="pathway">
    <text evidence="5">Isoprenoid biosynthesis; isopentenyl diphosphate biosynthesis via DXP pathway; isopentenyl diphosphate from 1-deoxy-D-xylulose 5-phosphate: step 6/6.</text>
</comment>
<keyword evidence="2 5" id="KW-0479">Metal-binding</keyword>
<dbReference type="GO" id="GO:0019288">
    <property type="term" value="P:isopentenyl diphosphate biosynthetic process, methylerythritol 4-phosphate pathway"/>
    <property type="evidence" value="ECO:0007669"/>
    <property type="project" value="UniProtKB-UniRule"/>
</dbReference>
<proteinExistence type="inferred from homology"/>
<feature type="binding site" evidence="5">
    <location>
        <position position="190"/>
    </location>
    <ligand>
        <name>[4Fe-4S] cluster</name>
        <dbReference type="ChEBI" id="CHEBI:49883"/>
    </ligand>
</feature>
<dbReference type="PANTHER" id="PTHR30426:SF0">
    <property type="entry name" value="4-HYDROXY-3-METHYLBUT-2-ENYL DIPHOSPHATE REDUCTASE"/>
    <property type="match status" value="1"/>
</dbReference>
<evidence type="ECO:0000256" key="1">
    <source>
        <dbReference type="ARBA" id="ARBA00022485"/>
    </source>
</evidence>
<dbReference type="Proteomes" id="UP000199394">
    <property type="component" value="Unassembled WGS sequence"/>
</dbReference>
<feature type="binding site" evidence="5">
    <location>
        <position position="96"/>
    </location>
    <ligand>
        <name>[4Fe-4S] cluster</name>
        <dbReference type="ChEBI" id="CHEBI:49883"/>
    </ligand>
</feature>
<dbReference type="GO" id="GO:0046872">
    <property type="term" value="F:metal ion binding"/>
    <property type="evidence" value="ECO:0007669"/>
    <property type="project" value="UniProtKB-KW"/>
</dbReference>
<feature type="binding site" evidence="5">
    <location>
        <position position="262"/>
    </location>
    <ligand>
        <name>isopentenyl diphosphate</name>
        <dbReference type="ChEBI" id="CHEBI:128769"/>
    </ligand>
</feature>
<comment type="catalytic activity">
    <reaction evidence="5">
        <text>dimethylallyl diphosphate + 2 oxidized [2Fe-2S]-[ferredoxin] + H2O = (2E)-4-hydroxy-3-methylbut-2-enyl diphosphate + 2 reduced [2Fe-2S]-[ferredoxin] + 2 H(+)</text>
        <dbReference type="Rhea" id="RHEA:24825"/>
        <dbReference type="Rhea" id="RHEA-COMP:10000"/>
        <dbReference type="Rhea" id="RHEA-COMP:10001"/>
        <dbReference type="ChEBI" id="CHEBI:15377"/>
        <dbReference type="ChEBI" id="CHEBI:15378"/>
        <dbReference type="ChEBI" id="CHEBI:33737"/>
        <dbReference type="ChEBI" id="CHEBI:33738"/>
        <dbReference type="ChEBI" id="CHEBI:57623"/>
        <dbReference type="ChEBI" id="CHEBI:128753"/>
        <dbReference type="EC" id="1.17.7.4"/>
    </reaction>
</comment>
<evidence type="ECO:0000256" key="4">
    <source>
        <dbReference type="ARBA" id="ARBA00023014"/>
    </source>
</evidence>
<feature type="coiled-coil region" evidence="6">
    <location>
        <begin position="379"/>
        <end position="406"/>
    </location>
</feature>
<evidence type="ECO:0000256" key="6">
    <source>
        <dbReference type="SAM" id="Coils"/>
    </source>
</evidence>
<dbReference type="NCBIfam" id="TIGR00216">
    <property type="entry name" value="ispH_lytB"/>
    <property type="match status" value="1"/>
</dbReference>
<comment type="function">
    <text evidence="5">Catalyzes the conversion of 1-hydroxy-2-methyl-2-(E)-butenyl 4-diphosphate (HMBPP) into a mixture of isopentenyl diphosphate (IPP) and dimethylallyl diphosphate (DMAPP). Acts in the terminal step of the DOXP/MEP pathway for isoprenoid precursor biosynthesis.</text>
</comment>
<dbReference type="UniPathway" id="UPA00059">
    <property type="reaction ID" value="UER00105"/>
</dbReference>
<name>A0A1H3XMU9_9FIRM</name>
<dbReference type="OrthoDB" id="9804077at2"/>
<dbReference type="Pfam" id="PF00575">
    <property type="entry name" value="S1"/>
    <property type="match status" value="4"/>
</dbReference>
<feature type="binding site" evidence="5">
    <location>
        <position position="219"/>
    </location>
    <ligand>
        <name>dimethylallyl diphosphate</name>
        <dbReference type="ChEBI" id="CHEBI:57623"/>
    </ligand>
</feature>
<dbReference type="InterPro" id="IPR003029">
    <property type="entry name" value="S1_domain"/>
</dbReference>
<dbReference type="PROSITE" id="PS50126">
    <property type="entry name" value="S1"/>
    <property type="match status" value="4"/>
</dbReference>
<dbReference type="CDD" id="cd05687">
    <property type="entry name" value="S1_RPS1_repeat_ec1_hs1"/>
    <property type="match status" value="1"/>
</dbReference>
<feature type="binding site" evidence="5">
    <location>
        <position position="218"/>
    </location>
    <ligand>
        <name>isopentenyl diphosphate</name>
        <dbReference type="ChEBI" id="CHEBI:128769"/>
    </ligand>
</feature>
<dbReference type="SMART" id="SM00316">
    <property type="entry name" value="S1"/>
    <property type="match status" value="4"/>
</dbReference>
<dbReference type="EMBL" id="FNRK01000002">
    <property type="protein sequence ID" value="SEA00241.1"/>
    <property type="molecule type" value="Genomic_DNA"/>
</dbReference>
<feature type="binding site" evidence="5">
    <location>
        <position position="74"/>
    </location>
    <ligand>
        <name>(2E)-4-hydroxy-3-methylbut-2-enyl diphosphate</name>
        <dbReference type="ChEBI" id="CHEBI:128753"/>
    </ligand>
</feature>
<evidence type="ECO:0000313" key="9">
    <source>
        <dbReference type="EMBL" id="SEA00241.1"/>
    </source>
</evidence>
<dbReference type="SUPFAM" id="SSF50249">
    <property type="entry name" value="Nucleic acid-binding proteins"/>
    <property type="match status" value="4"/>
</dbReference>
<feature type="domain" description="S1 motif" evidence="8">
    <location>
        <begin position="313"/>
        <end position="382"/>
    </location>
</feature>
<dbReference type="STRING" id="81409.SAMN04515656_102115"/>
<evidence type="ECO:0000256" key="5">
    <source>
        <dbReference type="HAMAP-Rule" id="MF_00191"/>
    </source>
</evidence>
<dbReference type="CDD" id="cd13944">
    <property type="entry name" value="lytB_ispH"/>
    <property type="match status" value="1"/>
</dbReference>
<feature type="binding site" evidence="5">
    <location>
        <position position="218"/>
    </location>
    <ligand>
        <name>(2E)-4-hydroxy-3-methylbut-2-enyl diphosphate</name>
        <dbReference type="ChEBI" id="CHEBI:128753"/>
    </ligand>
</feature>
<dbReference type="GO" id="GO:0003676">
    <property type="term" value="F:nucleic acid binding"/>
    <property type="evidence" value="ECO:0007669"/>
    <property type="project" value="InterPro"/>
</dbReference>
<dbReference type="NCBIfam" id="NF000907">
    <property type="entry name" value="PRK00087.1"/>
    <property type="match status" value="1"/>
</dbReference>
<dbReference type="GO" id="GO:0051539">
    <property type="term" value="F:4 iron, 4 sulfur cluster binding"/>
    <property type="evidence" value="ECO:0007669"/>
    <property type="project" value="UniProtKB-UniRule"/>
</dbReference>
<keyword evidence="6" id="KW-0175">Coiled coil</keyword>
<keyword evidence="10" id="KW-1185">Reference proteome</keyword>
<feature type="binding site" evidence="5">
    <location>
        <position position="42"/>
    </location>
    <ligand>
        <name>isopentenyl diphosphate</name>
        <dbReference type="ChEBI" id="CHEBI:128769"/>
    </ligand>
</feature>
<feature type="binding site" evidence="5">
    <location>
        <position position="124"/>
    </location>
    <ligand>
        <name>(2E)-4-hydroxy-3-methylbut-2-enyl diphosphate</name>
        <dbReference type="ChEBI" id="CHEBI:128753"/>
    </ligand>
</feature>
<evidence type="ECO:0000256" key="2">
    <source>
        <dbReference type="ARBA" id="ARBA00022723"/>
    </source>
</evidence>
<dbReference type="CDD" id="cd04465">
    <property type="entry name" value="S1_RPS1_repeat_ec2_hs2"/>
    <property type="match status" value="1"/>
</dbReference>
<feature type="binding site" evidence="5">
    <location>
        <position position="124"/>
    </location>
    <ligand>
        <name>isopentenyl diphosphate</name>
        <dbReference type="ChEBI" id="CHEBI:128769"/>
    </ligand>
</feature>
<evidence type="ECO:0000256" key="3">
    <source>
        <dbReference type="ARBA" id="ARBA00023004"/>
    </source>
</evidence>
<comment type="pathway">
    <text evidence="5">Isoprenoid biosynthesis; dimethylallyl diphosphate biosynthesis; dimethylallyl diphosphate from (2E)-4-hydroxy-3-methylbutenyl diphosphate: step 1/1.</text>
</comment>
<dbReference type="Gene3D" id="3.40.1010.20">
    <property type="entry name" value="4-hydroxy-3-methylbut-2-enyl diphosphate reductase, catalytic domain"/>
    <property type="match status" value="2"/>
</dbReference>
<sequence length="724" mass="80239">MKIIIAEKAGYCFGIQNAMAMVENTLKTYPGQQIYCLGDISHNRQEMGRLITLGVKKVDTLDAVEDGVVIIRSHGVGRNVITAAEEKALTIVNATCPFVRAMQNKVRDYYEKGYQIVIVGNAEHPEVVGAMGWCDDSGIVLSSGDEVDALPHFEKICVVAQTTIIESKFQRITEALKNKADECVIFNTICSATAERQAAAAKTAEGVEYMIVVGGYHSSNTQKLLEVCKAHCKNTCHIETAGELDPDEIKKYQTIGITAGASTPDWIVKEVTESMEENVLEQEQTQAVLNDVADEEFDFAKELEDSMKSIRKGAPVEGEVIAVDADEVILNIGYKSDAVIKKSDYTWKHDEELTDLVKPGDLITAIVTDLNDGSSRVKLSKIKYENQKVQNKLAEAFENQDVLEGKIKSVSGSGLIVDIGFTDIFMPASQYHVRYVKDLESLIGEEVKGKIIDYNAKRRRAILSQKVILEKEIKEKQAKQREVKEKRFGELNVDDVVKGNVKTITNFGIFVDLDGIDGFVHRSDLTWERANEPKDLVQKGQEIEAKVISKNEEDKKIKLSVKALMPRPWDVFVQEYNEKDDVEVKITNVLDFGAFAEIIPGVEGLIHVSEISYDRVESVAAVLKPGDVVKVKIIGINTEKEKISLSIKATLEAPERPQRSRSKKREGGFTGDRPNRGGGQKKRAAQNRNTTVYEESANVTLGDAFGNLFEGLSFGDDTDDGDKE</sequence>
<dbReference type="PANTHER" id="PTHR30426">
    <property type="entry name" value="4-HYDROXY-3-METHYLBUT-2-ENYL DIPHOSPHATE REDUCTASE"/>
    <property type="match status" value="1"/>
</dbReference>
<keyword evidence="5" id="KW-0560">Oxidoreductase</keyword>
<comment type="catalytic activity">
    <reaction evidence="5">
        <text>isopentenyl diphosphate + 2 oxidized [2Fe-2S]-[ferredoxin] + H2O = (2E)-4-hydroxy-3-methylbut-2-enyl diphosphate + 2 reduced [2Fe-2S]-[ferredoxin] + 2 H(+)</text>
        <dbReference type="Rhea" id="RHEA:24488"/>
        <dbReference type="Rhea" id="RHEA-COMP:10000"/>
        <dbReference type="Rhea" id="RHEA-COMP:10001"/>
        <dbReference type="ChEBI" id="CHEBI:15377"/>
        <dbReference type="ChEBI" id="CHEBI:15378"/>
        <dbReference type="ChEBI" id="CHEBI:33737"/>
        <dbReference type="ChEBI" id="CHEBI:33738"/>
        <dbReference type="ChEBI" id="CHEBI:128753"/>
        <dbReference type="ChEBI" id="CHEBI:128769"/>
        <dbReference type="EC" id="1.17.7.4"/>
    </reaction>
</comment>
<feature type="domain" description="S1 motif" evidence="8">
    <location>
        <begin position="494"/>
        <end position="562"/>
    </location>
</feature>
<feature type="binding site" evidence="5">
    <location>
        <position position="220"/>
    </location>
    <ligand>
        <name>isopentenyl diphosphate</name>
        <dbReference type="ChEBI" id="CHEBI:128769"/>
    </ligand>
</feature>